<gene>
    <name evidence="3" type="ORF">SAMN04487775_103196</name>
</gene>
<dbReference type="InterPro" id="IPR014729">
    <property type="entry name" value="Rossmann-like_a/b/a_fold"/>
</dbReference>
<proteinExistence type="inferred from homology"/>
<dbReference type="CDD" id="cd00293">
    <property type="entry name" value="USP-like"/>
    <property type="match status" value="1"/>
</dbReference>
<dbReference type="PANTHER" id="PTHR46268:SF15">
    <property type="entry name" value="UNIVERSAL STRESS PROTEIN HP_0031"/>
    <property type="match status" value="1"/>
</dbReference>
<evidence type="ECO:0000313" key="4">
    <source>
        <dbReference type="Proteomes" id="UP000182737"/>
    </source>
</evidence>
<accession>A0A1I3JR66</accession>
<dbReference type="InterPro" id="IPR006016">
    <property type="entry name" value="UspA"/>
</dbReference>
<dbReference type="AlphaFoldDB" id="A0A1I3JR66"/>
<keyword evidence="4" id="KW-1185">Reference proteome</keyword>
<dbReference type="SUPFAM" id="SSF52402">
    <property type="entry name" value="Adenine nucleotide alpha hydrolases-like"/>
    <property type="match status" value="1"/>
</dbReference>
<comment type="similarity">
    <text evidence="1">Belongs to the universal stress protein A family.</text>
</comment>
<reference evidence="4" key="1">
    <citation type="submission" date="2016-10" db="EMBL/GenBank/DDBJ databases">
        <authorList>
            <person name="Varghese N."/>
            <person name="Submissions S."/>
        </authorList>
    </citation>
    <scope>NUCLEOTIDE SEQUENCE [LARGE SCALE GENOMIC DNA]</scope>
    <source>
        <strain evidence="4">XBD1002</strain>
    </source>
</reference>
<dbReference type="OrthoDB" id="359872at2"/>
<evidence type="ECO:0000256" key="1">
    <source>
        <dbReference type="ARBA" id="ARBA00008791"/>
    </source>
</evidence>
<dbReference type="RefSeq" id="WP_074931038.1">
    <property type="nucleotide sequence ID" value="NZ_FORI01000003.1"/>
</dbReference>
<dbReference type="Gene3D" id="3.40.50.620">
    <property type="entry name" value="HUPs"/>
    <property type="match status" value="1"/>
</dbReference>
<name>A0A1I3JR66_9SPIR</name>
<dbReference type="PANTHER" id="PTHR46268">
    <property type="entry name" value="STRESS RESPONSE PROTEIN NHAX"/>
    <property type="match status" value="1"/>
</dbReference>
<dbReference type="Proteomes" id="UP000182737">
    <property type="component" value="Unassembled WGS sequence"/>
</dbReference>
<sequence>MAKSFFKKMIVAVNGHRSSVHSSMYAIMMARTYNISIKFVYVVDTATVKYLSMNKFLVSDERYDYEERLKEDGERYLAYAQMLAGSKGIKCETELRNGGVFTEILRAADEYEADLIILGGNEKDENHHNLKRNVLSIDQSEVLAHSKVPVMIIQKPDIEKIFKIF</sequence>
<feature type="domain" description="UspA" evidence="2">
    <location>
        <begin position="6"/>
        <end position="153"/>
    </location>
</feature>
<protein>
    <submittedName>
        <fullName evidence="3">Nucleotide-binding universal stress protein, UspA family</fullName>
    </submittedName>
</protein>
<evidence type="ECO:0000313" key="3">
    <source>
        <dbReference type="EMBL" id="SFI62759.1"/>
    </source>
</evidence>
<dbReference type="EMBL" id="FORI01000003">
    <property type="protein sequence ID" value="SFI62759.1"/>
    <property type="molecule type" value="Genomic_DNA"/>
</dbReference>
<dbReference type="Pfam" id="PF00582">
    <property type="entry name" value="Usp"/>
    <property type="match status" value="1"/>
</dbReference>
<organism evidence="3 4">
    <name type="scientific">Treponema bryantii</name>
    <dbReference type="NCBI Taxonomy" id="163"/>
    <lineage>
        <taxon>Bacteria</taxon>
        <taxon>Pseudomonadati</taxon>
        <taxon>Spirochaetota</taxon>
        <taxon>Spirochaetia</taxon>
        <taxon>Spirochaetales</taxon>
        <taxon>Treponemataceae</taxon>
        <taxon>Treponema</taxon>
    </lineage>
</organism>
<evidence type="ECO:0000259" key="2">
    <source>
        <dbReference type="Pfam" id="PF00582"/>
    </source>
</evidence>